<feature type="non-terminal residue" evidence="11">
    <location>
        <position position="255"/>
    </location>
</feature>
<dbReference type="InterPro" id="IPR001628">
    <property type="entry name" value="Znf_hrmn_rcpt"/>
</dbReference>
<proteinExistence type="predicted"/>
<dbReference type="PROSITE" id="PS51030">
    <property type="entry name" value="NUCLEAR_REC_DBD_2"/>
    <property type="match status" value="1"/>
</dbReference>
<evidence type="ECO:0000259" key="10">
    <source>
        <dbReference type="PROSITE" id="PS51030"/>
    </source>
</evidence>
<dbReference type="OrthoDB" id="6535075at2759"/>
<dbReference type="PANTHER" id="PTHR24082:SF283">
    <property type="entry name" value="NUCLEAR HORMONE RECEPTOR HR96"/>
    <property type="match status" value="1"/>
</dbReference>
<dbReference type="EMBL" id="CAJPIZ010027497">
    <property type="protein sequence ID" value="CAG2119261.1"/>
    <property type="molecule type" value="Genomic_DNA"/>
</dbReference>
<keyword evidence="3" id="KW-0862">Zinc</keyword>
<dbReference type="SMART" id="SM00399">
    <property type="entry name" value="ZnF_C4"/>
    <property type="match status" value="1"/>
</dbReference>
<keyword evidence="8" id="KW-0539">Nucleus</keyword>
<accession>A0A7R9QFQ7</accession>
<evidence type="ECO:0000256" key="2">
    <source>
        <dbReference type="ARBA" id="ARBA00022771"/>
    </source>
</evidence>
<gene>
    <name evidence="11" type="ORF">OSB1V03_LOCUS19210</name>
</gene>
<evidence type="ECO:0000256" key="8">
    <source>
        <dbReference type="ARBA" id="ARBA00023242"/>
    </source>
</evidence>
<dbReference type="SUPFAM" id="SSF57716">
    <property type="entry name" value="Glucocorticoid receptor-like (DNA-binding domain)"/>
    <property type="match status" value="1"/>
</dbReference>
<keyword evidence="6" id="KW-0804">Transcription</keyword>
<evidence type="ECO:0000256" key="9">
    <source>
        <dbReference type="SAM" id="MobiDB-lite"/>
    </source>
</evidence>
<evidence type="ECO:0000313" key="12">
    <source>
        <dbReference type="Proteomes" id="UP000759131"/>
    </source>
</evidence>
<keyword evidence="7" id="KW-0675">Receptor</keyword>
<evidence type="ECO:0000313" key="11">
    <source>
        <dbReference type="EMBL" id="CAD7642573.1"/>
    </source>
</evidence>
<dbReference type="Gene3D" id="3.30.50.10">
    <property type="entry name" value="Erythroid Transcription Factor GATA-1, subunit A"/>
    <property type="match status" value="1"/>
</dbReference>
<dbReference type="GO" id="GO:0000978">
    <property type="term" value="F:RNA polymerase II cis-regulatory region sequence-specific DNA binding"/>
    <property type="evidence" value="ECO:0007669"/>
    <property type="project" value="TreeGrafter"/>
</dbReference>
<keyword evidence="1" id="KW-0479">Metal-binding</keyword>
<dbReference type="GO" id="GO:0004879">
    <property type="term" value="F:nuclear receptor activity"/>
    <property type="evidence" value="ECO:0007669"/>
    <property type="project" value="TreeGrafter"/>
</dbReference>
<dbReference type="Proteomes" id="UP000759131">
    <property type="component" value="Unassembled WGS sequence"/>
</dbReference>
<protein>
    <recommendedName>
        <fullName evidence="10">Nuclear receptor domain-containing protein</fullName>
    </recommendedName>
</protein>
<evidence type="ECO:0000256" key="1">
    <source>
        <dbReference type="ARBA" id="ARBA00022723"/>
    </source>
</evidence>
<evidence type="ECO:0000256" key="5">
    <source>
        <dbReference type="ARBA" id="ARBA00023125"/>
    </source>
</evidence>
<evidence type="ECO:0000256" key="3">
    <source>
        <dbReference type="ARBA" id="ARBA00022833"/>
    </source>
</evidence>
<dbReference type="GO" id="GO:0000122">
    <property type="term" value="P:negative regulation of transcription by RNA polymerase II"/>
    <property type="evidence" value="ECO:0007669"/>
    <property type="project" value="TreeGrafter"/>
</dbReference>
<dbReference type="GO" id="GO:0045944">
    <property type="term" value="P:positive regulation of transcription by RNA polymerase II"/>
    <property type="evidence" value="ECO:0007669"/>
    <property type="project" value="TreeGrafter"/>
</dbReference>
<feature type="compositionally biased region" description="Low complexity" evidence="9">
    <location>
        <begin position="114"/>
        <end position="131"/>
    </location>
</feature>
<dbReference type="InterPro" id="IPR050234">
    <property type="entry name" value="Nuclear_hormone_rcpt_NR1"/>
</dbReference>
<keyword evidence="2" id="KW-0863">Zinc-finger</keyword>
<feature type="region of interest" description="Disordered" evidence="9">
    <location>
        <begin position="114"/>
        <end position="133"/>
    </location>
</feature>
<dbReference type="GO" id="GO:0030154">
    <property type="term" value="P:cell differentiation"/>
    <property type="evidence" value="ECO:0007669"/>
    <property type="project" value="TreeGrafter"/>
</dbReference>
<dbReference type="Pfam" id="PF00105">
    <property type="entry name" value="zf-C4"/>
    <property type="match status" value="1"/>
</dbReference>
<keyword evidence="4" id="KW-0805">Transcription regulation</keyword>
<organism evidence="11">
    <name type="scientific">Medioppia subpectinata</name>
    <dbReference type="NCBI Taxonomy" id="1979941"/>
    <lineage>
        <taxon>Eukaryota</taxon>
        <taxon>Metazoa</taxon>
        <taxon>Ecdysozoa</taxon>
        <taxon>Arthropoda</taxon>
        <taxon>Chelicerata</taxon>
        <taxon>Arachnida</taxon>
        <taxon>Acari</taxon>
        <taxon>Acariformes</taxon>
        <taxon>Sarcoptiformes</taxon>
        <taxon>Oribatida</taxon>
        <taxon>Brachypylina</taxon>
        <taxon>Oppioidea</taxon>
        <taxon>Oppiidae</taxon>
        <taxon>Medioppia</taxon>
    </lineage>
</organism>
<dbReference type="InterPro" id="IPR013088">
    <property type="entry name" value="Znf_NHR/GATA"/>
</dbReference>
<keyword evidence="12" id="KW-1185">Reference proteome</keyword>
<evidence type="ECO:0000256" key="7">
    <source>
        <dbReference type="ARBA" id="ARBA00023170"/>
    </source>
</evidence>
<dbReference type="GO" id="GO:0008270">
    <property type="term" value="F:zinc ion binding"/>
    <property type="evidence" value="ECO:0007669"/>
    <property type="project" value="UniProtKB-KW"/>
</dbReference>
<keyword evidence="5" id="KW-0238">DNA-binding</keyword>
<dbReference type="AlphaFoldDB" id="A0A7R9QFQ7"/>
<feature type="domain" description="Nuclear receptor" evidence="10">
    <location>
        <begin position="42"/>
        <end position="95"/>
    </location>
</feature>
<evidence type="ECO:0000256" key="4">
    <source>
        <dbReference type="ARBA" id="ARBA00023015"/>
    </source>
</evidence>
<dbReference type="EMBL" id="OC882072">
    <property type="protein sequence ID" value="CAD7642573.1"/>
    <property type="molecule type" value="Genomic_DNA"/>
</dbReference>
<reference evidence="11" key="1">
    <citation type="submission" date="2020-11" db="EMBL/GenBank/DDBJ databases">
        <authorList>
            <person name="Tran Van P."/>
        </authorList>
    </citation>
    <scope>NUCLEOTIDE SEQUENCE</scope>
</reference>
<sequence length="255" mass="29708">LMPVILFNSDRPNIINKEIIEQQQQLYIELKSEFCSPLLKESCKAFFRRNAFKYEIYKCRFNGNCIIGKTNRRLCKKCRLKKCFAVGMKKEWILNEEERESRRHTIETNRKLRTNGLKDTNNNNNELNTNTSSDVSNIGTIDTSVDNSMDNITIDDEISECITQMANIDPNEMTDEIDLYEMSMKSTDNAVIIITDLDQIKNLCISDDTNSNSMAIDIYSANNTMKRLIDLNCFNNYERNRLDELFSLSLFDKSY</sequence>
<name>A0A7R9QFQ7_9ACAR</name>
<evidence type="ECO:0000256" key="6">
    <source>
        <dbReference type="ARBA" id="ARBA00023163"/>
    </source>
</evidence>
<dbReference type="PANTHER" id="PTHR24082">
    <property type="entry name" value="NUCLEAR HORMONE RECEPTOR"/>
    <property type="match status" value="1"/>
</dbReference>
<feature type="non-terminal residue" evidence="11">
    <location>
        <position position="1"/>
    </location>
</feature>